<protein>
    <submittedName>
        <fullName evidence="1">Uncharacterized protein</fullName>
    </submittedName>
</protein>
<sequence length="100" mass="11171">MKDTLMQVVIPNQVLGGERTLLGGHQREWLGRCATIDQRRSKRGTDTEGSMLFVKILMNCQIHMDHAGNTINKCLDQRAGSVRVLLPHLQLLSVVQKPPA</sequence>
<reference evidence="1 2" key="1">
    <citation type="journal article" date="2019" name="Appl. Microbiol. Biotechnol.">
        <title>Genome sequence of Isaria javanica and comparative genome analysis insights into family S53 peptidase evolution in fungal entomopathogens.</title>
        <authorList>
            <person name="Lin R."/>
            <person name="Zhang X."/>
            <person name="Xin B."/>
            <person name="Zou M."/>
            <person name="Gao Y."/>
            <person name="Qin F."/>
            <person name="Hu Q."/>
            <person name="Xie B."/>
            <person name="Cheng X."/>
        </authorList>
    </citation>
    <scope>NUCLEOTIDE SEQUENCE [LARGE SCALE GENOMIC DNA]</scope>
    <source>
        <strain evidence="1 2">IJ1G</strain>
    </source>
</reference>
<comment type="caution">
    <text evidence="1">The sequence shown here is derived from an EMBL/GenBank/DDBJ whole genome shotgun (WGS) entry which is preliminary data.</text>
</comment>
<evidence type="ECO:0000313" key="2">
    <source>
        <dbReference type="Proteomes" id="UP000315783"/>
    </source>
</evidence>
<keyword evidence="2" id="KW-1185">Reference proteome</keyword>
<dbReference type="AlphaFoldDB" id="A0A545V1E8"/>
<dbReference type="EMBL" id="SPUK01000007">
    <property type="protein sequence ID" value="TQV95503.1"/>
    <property type="molecule type" value="Genomic_DNA"/>
</dbReference>
<name>A0A545V1E8_9HYPO</name>
<accession>A0A545V1E8</accession>
<gene>
    <name evidence="1" type="ORF">IF1G_05332</name>
</gene>
<dbReference type="Proteomes" id="UP000315783">
    <property type="component" value="Unassembled WGS sequence"/>
</dbReference>
<evidence type="ECO:0000313" key="1">
    <source>
        <dbReference type="EMBL" id="TQV95503.1"/>
    </source>
</evidence>
<organism evidence="1 2">
    <name type="scientific">Cordyceps javanica</name>
    <dbReference type="NCBI Taxonomy" id="43265"/>
    <lineage>
        <taxon>Eukaryota</taxon>
        <taxon>Fungi</taxon>
        <taxon>Dikarya</taxon>
        <taxon>Ascomycota</taxon>
        <taxon>Pezizomycotina</taxon>
        <taxon>Sordariomycetes</taxon>
        <taxon>Hypocreomycetidae</taxon>
        <taxon>Hypocreales</taxon>
        <taxon>Cordycipitaceae</taxon>
        <taxon>Cordyceps</taxon>
    </lineage>
</organism>
<proteinExistence type="predicted"/>